<accession>A0A2T0U3E8</accession>
<protein>
    <recommendedName>
        <fullName evidence="4">FG-GAP repeat protein</fullName>
    </recommendedName>
</protein>
<evidence type="ECO:0008006" key="4">
    <source>
        <dbReference type="Google" id="ProtNLM"/>
    </source>
</evidence>
<evidence type="ECO:0000313" key="3">
    <source>
        <dbReference type="Proteomes" id="UP000238034"/>
    </source>
</evidence>
<dbReference type="RefSeq" id="WP_106293558.1">
    <property type="nucleotide sequence ID" value="NZ_PVTH01000006.1"/>
</dbReference>
<keyword evidence="3" id="KW-1185">Reference proteome</keyword>
<dbReference type="Proteomes" id="UP000238034">
    <property type="component" value="Unassembled WGS sequence"/>
</dbReference>
<evidence type="ECO:0000256" key="1">
    <source>
        <dbReference type="SAM" id="SignalP"/>
    </source>
</evidence>
<comment type="caution">
    <text evidence="2">The sequence shown here is derived from an EMBL/GenBank/DDBJ whole genome shotgun (WGS) entry which is preliminary data.</text>
</comment>
<keyword evidence="1" id="KW-0732">Signal</keyword>
<feature type="signal peptide" evidence="1">
    <location>
        <begin position="1"/>
        <end position="29"/>
    </location>
</feature>
<proteinExistence type="predicted"/>
<name>A0A2T0U3E8_9SPHI</name>
<dbReference type="EMBL" id="PVTH01000006">
    <property type="protein sequence ID" value="PRY52436.1"/>
    <property type="molecule type" value="Genomic_DNA"/>
</dbReference>
<evidence type="ECO:0000313" key="2">
    <source>
        <dbReference type="EMBL" id="PRY52436.1"/>
    </source>
</evidence>
<dbReference type="AlphaFoldDB" id="A0A2T0U3E8"/>
<reference evidence="2 3" key="1">
    <citation type="submission" date="2018-03" db="EMBL/GenBank/DDBJ databases">
        <title>Genomic Encyclopedia of Type Strains, Phase III (KMG-III): the genomes of soil and plant-associated and newly described type strains.</title>
        <authorList>
            <person name="Whitman W."/>
        </authorList>
    </citation>
    <scope>NUCLEOTIDE SEQUENCE [LARGE SCALE GENOMIC DNA]</scope>
    <source>
        <strain evidence="2 3">CGMCC 1.9313</strain>
    </source>
</reference>
<dbReference type="OrthoDB" id="980465at2"/>
<organism evidence="2 3">
    <name type="scientific">Arcticibacter pallidicorallinus</name>
    <dbReference type="NCBI Taxonomy" id="1259464"/>
    <lineage>
        <taxon>Bacteria</taxon>
        <taxon>Pseudomonadati</taxon>
        <taxon>Bacteroidota</taxon>
        <taxon>Sphingobacteriia</taxon>
        <taxon>Sphingobacteriales</taxon>
        <taxon>Sphingobacteriaceae</taxon>
        <taxon>Arcticibacter</taxon>
    </lineage>
</organism>
<sequence length="211" mass="23504">MKLTAASLASIKFLVFTLFPLAMVSSCNSADEKKELKPETRVVLPEPFRAHKVVEVRPGLTFDILSWGRGSQESGAFLILRSDSSAIEYRSVSAELEGKITDAWNMDLDSDGNPEIFVQAMAGSTNDNLMMYVYEFSDNGSAREIRFPDLTSATKKQYKGKDSVYVKEGSLFREFPLFESGDTSAAKAVGKKKLEYLLRGNSFSIKEHKED</sequence>
<feature type="chain" id="PRO_5015488200" description="FG-GAP repeat protein" evidence="1">
    <location>
        <begin position="30"/>
        <end position="211"/>
    </location>
</feature>
<gene>
    <name evidence="2" type="ORF">B0I27_106197</name>
</gene>
<dbReference type="PROSITE" id="PS51257">
    <property type="entry name" value="PROKAR_LIPOPROTEIN"/>
    <property type="match status" value="1"/>
</dbReference>